<keyword evidence="1" id="KW-0732">Signal</keyword>
<evidence type="ECO:0000313" key="2">
    <source>
        <dbReference type="EMBL" id="KAK4029954.1"/>
    </source>
</evidence>
<dbReference type="EMBL" id="JAOYFB010000039">
    <property type="protein sequence ID" value="KAK4029954.1"/>
    <property type="molecule type" value="Genomic_DNA"/>
</dbReference>
<proteinExistence type="predicted"/>
<sequence length="80" mass="8999">MLLCNCIQTCLSVALFQIRWVTVLETLCPLPTQISRGYLATPSTFENSLPPPSLLSRLEFFQRSNGHRSPSETYSLVPKV</sequence>
<comment type="caution">
    <text evidence="2">The sequence shown here is derived from an EMBL/GenBank/DDBJ whole genome shotgun (WGS) entry which is preliminary data.</text>
</comment>
<evidence type="ECO:0000313" key="3">
    <source>
        <dbReference type="Proteomes" id="UP001234178"/>
    </source>
</evidence>
<evidence type="ECO:0000256" key="1">
    <source>
        <dbReference type="SAM" id="SignalP"/>
    </source>
</evidence>
<dbReference type="Proteomes" id="UP001234178">
    <property type="component" value="Unassembled WGS sequence"/>
</dbReference>
<reference evidence="2 3" key="1">
    <citation type="journal article" date="2023" name="Nucleic Acids Res.">
        <title>The hologenome of Daphnia magna reveals possible DNA methylation and microbiome-mediated evolution of the host genome.</title>
        <authorList>
            <person name="Chaturvedi A."/>
            <person name="Li X."/>
            <person name="Dhandapani V."/>
            <person name="Marshall H."/>
            <person name="Kissane S."/>
            <person name="Cuenca-Cambronero M."/>
            <person name="Asole G."/>
            <person name="Calvet F."/>
            <person name="Ruiz-Romero M."/>
            <person name="Marangio P."/>
            <person name="Guigo R."/>
            <person name="Rago D."/>
            <person name="Mirbahai L."/>
            <person name="Eastwood N."/>
            <person name="Colbourne J.K."/>
            <person name="Zhou J."/>
            <person name="Mallon E."/>
            <person name="Orsini L."/>
        </authorList>
    </citation>
    <scope>NUCLEOTIDE SEQUENCE [LARGE SCALE GENOMIC DNA]</scope>
    <source>
        <strain evidence="2">LRV0_1</strain>
    </source>
</reference>
<feature type="signal peptide" evidence="1">
    <location>
        <begin position="1"/>
        <end position="23"/>
    </location>
</feature>
<keyword evidence="3" id="KW-1185">Reference proteome</keyword>
<feature type="chain" id="PRO_5046143767" description="Secreted protein" evidence="1">
    <location>
        <begin position="24"/>
        <end position="80"/>
    </location>
</feature>
<accession>A0ABR0AY39</accession>
<organism evidence="2 3">
    <name type="scientific">Daphnia magna</name>
    <dbReference type="NCBI Taxonomy" id="35525"/>
    <lineage>
        <taxon>Eukaryota</taxon>
        <taxon>Metazoa</taxon>
        <taxon>Ecdysozoa</taxon>
        <taxon>Arthropoda</taxon>
        <taxon>Crustacea</taxon>
        <taxon>Branchiopoda</taxon>
        <taxon>Diplostraca</taxon>
        <taxon>Cladocera</taxon>
        <taxon>Anomopoda</taxon>
        <taxon>Daphniidae</taxon>
        <taxon>Daphnia</taxon>
    </lineage>
</organism>
<evidence type="ECO:0008006" key="4">
    <source>
        <dbReference type="Google" id="ProtNLM"/>
    </source>
</evidence>
<name>A0ABR0AY39_9CRUS</name>
<protein>
    <recommendedName>
        <fullName evidence="4">Secreted protein</fullName>
    </recommendedName>
</protein>
<gene>
    <name evidence="2" type="ORF">OUZ56_022909</name>
</gene>